<dbReference type="OrthoDB" id="9813947at2"/>
<evidence type="ECO:0000256" key="3">
    <source>
        <dbReference type="ARBA" id="ARBA00017876"/>
    </source>
</evidence>
<evidence type="ECO:0000256" key="5">
    <source>
        <dbReference type="ARBA" id="ARBA00022475"/>
    </source>
</evidence>
<evidence type="ECO:0000256" key="6">
    <source>
        <dbReference type="ARBA" id="ARBA00022692"/>
    </source>
</evidence>
<dbReference type="AlphaFoldDB" id="A0A562J2P8"/>
<feature type="compositionally biased region" description="Basic and acidic residues" evidence="12">
    <location>
        <begin position="140"/>
        <end position="149"/>
    </location>
</feature>
<keyword evidence="10 11" id="KW-0472">Membrane</keyword>
<gene>
    <name evidence="13" type="ORF">LX59_00306</name>
</gene>
<evidence type="ECO:0000256" key="9">
    <source>
        <dbReference type="ARBA" id="ARBA00023010"/>
    </source>
</evidence>
<dbReference type="GO" id="GO:0005886">
    <property type="term" value="C:plasma membrane"/>
    <property type="evidence" value="ECO:0007669"/>
    <property type="project" value="UniProtKB-SubCell"/>
</dbReference>
<evidence type="ECO:0000313" key="14">
    <source>
        <dbReference type="Proteomes" id="UP000319627"/>
    </source>
</evidence>
<keyword evidence="9 11" id="KW-0811">Translocation</keyword>
<keyword evidence="14" id="KW-1185">Reference proteome</keyword>
<comment type="similarity">
    <text evidence="2 11">Belongs to the SecG family.</text>
</comment>
<dbReference type="PANTHER" id="PTHR34182">
    <property type="entry name" value="PROTEIN-EXPORT MEMBRANE PROTEIN SECG"/>
    <property type="match status" value="1"/>
</dbReference>
<evidence type="ECO:0000256" key="1">
    <source>
        <dbReference type="ARBA" id="ARBA00004651"/>
    </source>
</evidence>
<feature type="transmembrane region" description="Helical" evidence="11">
    <location>
        <begin position="52"/>
        <end position="74"/>
    </location>
</feature>
<keyword evidence="8 11" id="KW-1133">Transmembrane helix</keyword>
<reference evidence="13 14" key="1">
    <citation type="submission" date="2019-07" db="EMBL/GenBank/DDBJ databases">
        <title>Genomic Encyclopedia of Type Strains, Phase I: the one thousand microbial genomes (KMG-I) project.</title>
        <authorList>
            <person name="Kyrpides N."/>
        </authorList>
    </citation>
    <scope>NUCLEOTIDE SEQUENCE [LARGE SCALE GENOMIC DNA]</scope>
    <source>
        <strain evidence="13 14">DSM 375</strain>
    </source>
</reference>
<evidence type="ECO:0000256" key="10">
    <source>
        <dbReference type="ARBA" id="ARBA00023136"/>
    </source>
</evidence>
<dbReference type="PRINTS" id="PR01651">
    <property type="entry name" value="SECGEXPORT"/>
</dbReference>
<dbReference type="PANTHER" id="PTHR34182:SF1">
    <property type="entry name" value="PROTEIN-EXPORT MEMBRANE PROTEIN SECG"/>
    <property type="match status" value="1"/>
</dbReference>
<dbReference type="GO" id="GO:0009306">
    <property type="term" value="P:protein secretion"/>
    <property type="evidence" value="ECO:0007669"/>
    <property type="project" value="UniProtKB-UniRule"/>
</dbReference>
<keyword evidence="5 11" id="KW-1003">Cell membrane</keyword>
<feature type="compositionally biased region" description="Low complexity" evidence="12">
    <location>
        <begin position="120"/>
        <end position="132"/>
    </location>
</feature>
<dbReference type="InterPro" id="IPR004692">
    <property type="entry name" value="SecG"/>
</dbReference>
<evidence type="ECO:0000256" key="4">
    <source>
        <dbReference type="ARBA" id="ARBA00022448"/>
    </source>
</evidence>
<keyword evidence="4 11" id="KW-0813">Transport</keyword>
<evidence type="ECO:0000256" key="8">
    <source>
        <dbReference type="ARBA" id="ARBA00022989"/>
    </source>
</evidence>
<sequence length="149" mass="15367">MYQSIVIAVHLLAAVGVVLLVLLQQGKGAESGASFGGGASATVFGSQGSATFLSKTTAVLTGIFFLTSLGLAYFAKQQSKELSEAGLPVVPSAFEVPANKPVKPLIEDVPVLDQKHSKSEVVPSVESAPVAPNSDIPSVDNKDQEKSSQ</sequence>
<comment type="caution">
    <text evidence="11">Lacks conserved residue(s) required for the propagation of feature annotation.</text>
</comment>
<keyword evidence="7 11" id="KW-0653">Protein transport</keyword>
<comment type="subcellular location">
    <subcellularLocation>
        <location evidence="1 11">Cell membrane</location>
        <topology evidence="1 11">Multi-pass membrane protein</topology>
    </subcellularLocation>
</comment>
<evidence type="ECO:0000256" key="11">
    <source>
        <dbReference type="RuleBase" id="RU365087"/>
    </source>
</evidence>
<evidence type="ECO:0000313" key="13">
    <source>
        <dbReference type="EMBL" id="TWH77390.1"/>
    </source>
</evidence>
<evidence type="ECO:0000256" key="2">
    <source>
        <dbReference type="ARBA" id="ARBA00008445"/>
    </source>
</evidence>
<dbReference type="Pfam" id="PF03840">
    <property type="entry name" value="SecG"/>
    <property type="match status" value="1"/>
</dbReference>
<organism evidence="13 14">
    <name type="scientific">Azomonas agilis</name>
    <dbReference type="NCBI Taxonomy" id="116849"/>
    <lineage>
        <taxon>Bacteria</taxon>
        <taxon>Pseudomonadati</taxon>
        <taxon>Pseudomonadota</taxon>
        <taxon>Gammaproteobacteria</taxon>
        <taxon>Pseudomonadales</taxon>
        <taxon>Pseudomonadaceae</taxon>
        <taxon>Azomonas</taxon>
    </lineage>
</organism>
<dbReference type="Proteomes" id="UP000319627">
    <property type="component" value="Unassembled WGS sequence"/>
</dbReference>
<comment type="function">
    <text evidence="11">Involved in protein export. Participates in an early event of protein translocation.</text>
</comment>
<dbReference type="GO" id="GO:0015450">
    <property type="term" value="F:protein-transporting ATPase activity"/>
    <property type="evidence" value="ECO:0007669"/>
    <property type="project" value="UniProtKB-UniRule"/>
</dbReference>
<proteinExistence type="inferred from homology"/>
<evidence type="ECO:0000256" key="7">
    <source>
        <dbReference type="ARBA" id="ARBA00022927"/>
    </source>
</evidence>
<evidence type="ECO:0000256" key="12">
    <source>
        <dbReference type="SAM" id="MobiDB-lite"/>
    </source>
</evidence>
<name>A0A562J2P8_9GAMM</name>
<protein>
    <recommendedName>
        <fullName evidence="3 11">Protein-export membrane protein SecG</fullName>
    </recommendedName>
</protein>
<keyword evidence="6 11" id="KW-0812">Transmembrane</keyword>
<dbReference type="EMBL" id="VLKG01000001">
    <property type="protein sequence ID" value="TWH77390.1"/>
    <property type="molecule type" value="Genomic_DNA"/>
</dbReference>
<dbReference type="NCBIfam" id="TIGR00810">
    <property type="entry name" value="secG"/>
    <property type="match status" value="1"/>
</dbReference>
<comment type="caution">
    <text evidence="13">The sequence shown here is derived from an EMBL/GenBank/DDBJ whole genome shotgun (WGS) entry which is preliminary data.</text>
</comment>
<accession>A0A562J2P8</accession>
<dbReference type="GO" id="GO:0043952">
    <property type="term" value="P:protein transport by the Sec complex"/>
    <property type="evidence" value="ECO:0007669"/>
    <property type="project" value="TreeGrafter"/>
</dbReference>
<feature type="region of interest" description="Disordered" evidence="12">
    <location>
        <begin position="117"/>
        <end position="149"/>
    </location>
</feature>
<dbReference type="GO" id="GO:0065002">
    <property type="term" value="P:intracellular protein transmembrane transport"/>
    <property type="evidence" value="ECO:0007669"/>
    <property type="project" value="TreeGrafter"/>
</dbReference>
<dbReference type="RefSeq" id="WP_144570057.1">
    <property type="nucleotide sequence ID" value="NZ_VLKG01000001.1"/>
</dbReference>